<reference evidence="5" key="1">
    <citation type="journal article" date="2019" name="Plant Biotechnol. J.">
        <title>Genome sequencing of the Australian wild diploid species Gossypium australe highlights disease resistance and delayed gland morphogenesis.</title>
        <authorList>
            <person name="Cai Y."/>
            <person name="Cai X."/>
            <person name="Wang Q."/>
            <person name="Wang P."/>
            <person name="Zhang Y."/>
            <person name="Cai C."/>
            <person name="Xu Y."/>
            <person name="Wang K."/>
            <person name="Zhou Z."/>
            <person name="Wang C."/>
            <person name="Geng S."/>
            <person name="Li B."/>
            <person name="Dong Q."/>
            <person name="Hou Y."/>
            <person name="Wang H."/>
            <person name="Ai P."/>
            <person name="Liu Z."/>
            <person name="Yi F."/>
            <person name="Sun M."/>
            <person name="An G."/>
            <person name="Cheng J."/>
            <person name="Zhang Y."/>
            <person name="Shi Q."/>
            <person name="Xie Y."/>
            <person name="Shi X."/>
            <person name="Chang Y."/>
            <person name="Huang F."/>
            <person name="Chen Y."/>
            <person name="Hong S."/>
            <person name="Mi L."/>
            <person name="Sun Q."/>
            <person name="Zhang L."/>
            <person name="Zhou B."/>
            <person name="Peng R."/>
            <person name="Zhang X."/>
            <person name="Liu F."/>
        </authorList>
    </citation>
    <scope>NUCLEOTIDE SEQUENCE [LARGE SCALE GENOMIC DNA]</scope>
    <source>
        <strain evidence="5">cv. PA1801</strain>
    </source>
</reference>
<dbReference type="SMART" id="SM00751">
    <property type="entry name" value="BSD"/>
    <property type="match status" value="1"/>
</dbReference>
<dbReference type="PROSITE" id="PS50858">
    <property type="entry name" value="BSD"/>
    <property type="match status" value="1"/>
</dbReference>
<dbReference type="InterPro" id="IPR035925">
    <property type="entry name" value="BSD_dom_sf"/>
</dbReference>
<comment type="caution">
    <text evidence="4">The sequence shown here is derived from an EMBL/GenBank/DDBJ whole genome shotgun (WGS) entry which is preliminary data.</text>
</comment>
<dbReference type="GO" id="GO:0006508">
    <property type="term" value="P:proteolysis"/>
    <property type="evidence" value="ECO:0007669"/>
    <property type="project" value="UniProtKB-KW"/>
</dbReference>
<evidence type="ECO:0000313" key="5">
    <source>
        <dbReference type="Proteomes" id="UP000325315"/>
    </source>
</evidence>
<evidence type="ECO:0000256" key="2">
    <source>
        <dbReference type="SAM" id="MobiDB-lite"/>
    </source>
</evidence>
<sequence>MDIWNKARNFAEDAARRSSELSIGSAKLGDIVTEAMKRSKEIAAEASKRAEEIKAEAAKQAELIKSSIAEGVAPPQNTERMVEQEKELENFGINEELRDFVKGITLSTFQDFPLPGKIITSLSFVWMLRKKDDSPMSDVPTISNVRQDLTEWQEKHAKLVLSTVKEISKLRFELCPRVMRERKFWRIYFLLVNSHVAPYEKWYMEEIERKTAEKIRDKKMKESSNIEMTSQQQAKESKQHNKTSASFVEQDLDVFLLGGDSDECPDDGDEGFDDFGSVSTVLFMDSVLFHFFIGLLV</sequence>
<dbReference type="PANTHER" id="PTHR31923">
    <property type="entry name" value="BSD DOMAIN-CONTAINING PROTEIN"/>
    <property type="match status" value="1"/>
</dbReference>
<keyword evidence="4" id="KW-0645">Protease</keyword>
<feature type="domain" description="BSD" evidence="3">
    <location>
        <begin position="144"/>
        <end position="196"/>
    </location>
</feature>
<accession>A0A5B6UM21</accession>
<dbReference type="EMBL" id="SMMG02000010">
    <property type="protein sequence ID" value="KAA3458268.1"/>
    <property type="molecule type" value="Genomic_DNA"/>
</dbReference>
<dbReference type="AlphaFoldDB" id="A0A5B6UM21"/>
<dbReference type="InterPro" id="IPR005607">
    <property type="entry name" value="BSD_dom"/>
</dbReference>
<dbReference type="Pfam" id="PF03909">
    <property type="entry name" value="BSD"/>
    <property type="match status" value="1"/>
</dbReference>
<evidence type="ECO:0000256" key="1">
    <source>
        <dbReference type="SAM" id="Coils"/>
    </source>
</evidence>
<evidence type="ECO:0000259" key="3">
    <source>
        <dbReference type="PROSITE" id="PS50858"/>
    </source>
</evidence>
<keyword evidence="1" id="KW-0175">Coiled coil</keyword>
<dbReference type="PANTHER" id="PTHR31923:SF1">
    <property type="entry name" value="BSD DOMAIN-CONTAINING PROTEIN"/>
    <property type="match status" value="1"/>
</dbReference>
<name>A0A5B6UM21_9ROSI</name>
<keyword evidence="5" id="KW-1185">Reference proteome</keyword>
<dbReference type="SUPFAM" id="SSF140383">
    <property type="entry name" value="BSD domain-like"/>
    <property type="match status" value="1"/>
</dbReference>
<organism evidence="4 5">
    <name type="scientific">Gossypium australe</name>
    <dbReference type="NCBI Taxonomy" id="47621"/>
    <lineage>
        <taxon>Eukaryota</taxon>
        <taxon>Viridiplantae</taxon>
        <taxon>Streptophyta</taxon>
        <taxon>Embryophyta</taxon>
        <taxon>Tracheophyta</taxon>
        <taxon>Spermatophyta</taxon>
        <taxon>Magnoliopsida</taxon>
        <taxon>eudicotyledons</taxon>
        <taxon>Gunneridae</taxon>
        <taxon>Pentapetalae</taxon>
        <taxon>rosids</taxon>
        <taxon>malvids</taxon>
        <taxon>Malvales</taxon>
        <taxon>Malvaceae</taxon>
        <taxon>Malvoideae</taxon>
        <taxon>Gossypium</taxon>
    </lineage>
</organism>
<dbReference type="Proteomes" id="UP000325315">
    <property type="component" value="Unassembled WGS sequence"/>
</dbReference>
<dbReference type="OrthoDB" id="47923at2759"/>
<feature type="compositionally biased region" description="Basic and acidic residues" evidence="2">
    <location>
        <begin position="215"/>
        <end position="224"/>
    </location>
</feature>
<dbReference type="GO" id="GO:0008233">
    <property type="term" value="F:peptidase activity"/>
    <property type="evidence" value="ECO:0007669"/>
    <property type="project" value="UniProtKB-KW"/>
</dbReference>
<protein>
    <submittedName>
        <fullName evidence="4">Protease 2</fullName>
    </submittedName>
</protein>
<evidence type="ECO:0000313" key="4">
    <source>
        <dbReference type="EMBL" id="KAA3458268.1"/>
    </source>
</evidence>
<feature type="coiled-coil region" evidence="1">
    <location>
        <begin position="36"/>
        <end position="63"/>
    </location>
</feature>
<dbReference type="Gene3D" id="1.10.3970.10">
    <property type="entry name" value="BSD domain"/>
    <property type="match status" value="1"/>
</dbReference>
<gene>
    <name evidence="4" type="ORF">EPI10_012902</name>
</gene>
<keyword evidence="4" id="KW-0378">Hydrolase</keyword>
<feature type="region of interest" description="Disordered" evidence="2">
    <location>
        <begin position="215"/>
        <end position="242"/>
    </location>
</feature>
<feature type="compositionally biased region" description="Polar residues" evidence="2">
    <location>
        <begin position="225"/>
        <end position="234"/>
    </location>
</feature>
<proteinExistence type="predicted"/>